<keyword evidence="1" id="KW-0812">Transmembrane</keyword>
<evidence type="ECO:0000313" key="3">
    <source>
        <dbReference type="Proteomes" id="UP000614601"/>
    </source>
</evidence>
<comment type="caution">
    <text evidence="2">The sequence shown here is derived from an EMBL/GenBank/DDBJ whole genome shotgun (WGS) entry which is preliminary data.</text>
</comment>
<gene>
    <name evidence="2" type="ORF">BOKJ2_LOCUS8245</name>
</gene>
<keyword evidence="3" id="KW-1185">Reference proteome</keyword>
<dbReference type="EMBL" id="CAJFCW020000004">
    <property type="protein sequence ID" value="CAG9112300.1"/>
    <property type="molecule type" value="Genomic_DNA"/>
</dbReference>
<keyword evidence="1" id="KW-1133">Transmembrane helix</keyword>
<feature type="transmembrane region" description="Helical" evidence="1">
    <location>
        <begin position="47"/>
        <end position="72"/>
    </location>
</feature>
<accession>A0A811KUB0</accession>
<dbReference type="Proteomes" id="UP000783686">
    <property type="component" value="Unassembled WGS sequence"/>
</dbReference>
<dbReference type="EMBL" id="CAJFDH010000004">
    <property type="protein sequence ID" value="CAD5219040.1"/>
    <property type="molecule type" value="Genomic_DNA"/>
</dbReference>
<evidence type="ECO:0000313" key="2">
    <source>
        <dbReference type="EMBL" id="CAD5219040.1"/>
    </source>
</evidence>
<organism evidence="2 3">
    <name type="scientific">Bursaphelenchus okinawaensis</name>
    <dbReference type="NCBI Taxonomy" id="465554"/>
    <lineage>
        <taxon>Eukaryota</taxon>
        <taxon>Metazoa</taxon>
        <taxon>Ecdysozoa</taxon>
        <taxon>Nematoda</taxon>
        <taxon>Chromadorea</taxon>
        <taxon>Rhabditida</taxon>
        <taxon>Tylenchina</taxon>
        <taxon>Tylenchomorpha</taxon>
        <taxon>Aphelenchoidea</taxon>
        <taxon>Aphelenchoididae</taxon>
        <taxon>Bursaphelenchus</taxon>
    </lineage>
</organism>
<evidence type="ECO:0000256" key="1">
    <source>
        <dbReference type="SAM" id="Phobius"/>
    </source>
</evidence>
<dbReference type="AlphaFoldDB" id="A0A811KUB0"/>
<proteinExistence type="predicted"/>
<sequence>MDSGRKVHWRDASASEETVTRIQTDDYTVDNTRLLHTTTKTHPCCHIVLLVLLVTVFSVSVFFIQCFLYVLYTLIAKFLNSSFNLPVNQTV</sequence>
<reference evidence="2" key="1">
    <citation type="submission" date="2020-09" db="EMBL/GenBank/DDBJ databases">
        <authorList>
            <person name="Kikuchi T."/>
        </authorList>
    </citation>
    <scope>NUCLEOTIDE SEQUENCE</scope>
    <source>
        <strain evidence="2">SH1</strain>
    </source>
</reference>
<name>A0A811KUB0_9BILA</name>
<protein>
    <submittedName>
        <fullName evidence="2">Uncharacterized protein</fullName>
    </submittedName>
</protein>
<keyword evidence="1" id="KW-0472">Membrane</keyword>
<dbReference type="Proteomes" id="UP000614601">
    <property type="component" value="Unassembled WGS sequence"/>
</dbReference>